<evidence type="ECO:0000313" key="1">
    <source>
        <dbReference type="EMBL" id="QDU89535.1"/>
    </source>
</evidence>
<dbReference type="Proteomes" id="UP000317429">
    <property type="component" value="Chromosome"/>
</dbReference>
<proteinExistence type="predicted"/>
<reference evidence="1 2" key="1">
    <citation type="submission" date="2019-02" db="EMBL/GenBank/DDBJ databases">
        <title>Deep-cultivation of Planctomycetes and their phenomic and genomic characterization uncovers novel biology.</title>
        <authorList>
            <person name="Wiegand S."/>
            <person name="Jogler M."/>
            <person name="Boedeker C."/>
            <person name="Pinto D."/>
            <person name="Vollmers J."/>
            <person name="Rivas-Marin E."/>
            <person name="Kohn T."/>
            <person name="Peeters S.H."/>
            <person name="Heuer A."/>
            <person name="Rast P."/>
            <person name="Oberbeckmann S."/>
            <person name="Bunk B."/>
            <person name="Jeske O."/>
            <person name="Meyerdierks A."/>
            <person name="Storesund J.E."/>
            <person name="Kallscheuer N."/>
            <person name="Luecker S."/>
            <person name="Lage O.M."/>
            <person name="Pohl T."/>
            <person name="Merkel B.J."/>
            <person name="Hornburger P."/>
            <person name="Mueller R.-W."/>
            <person name="Bruemmer F."/>
            <person name="Labrenz M."/>
            <person name="Spormann A.M."/>
            <person name="Op den Camp H."/>
            <person name="Overmann J."/>
            <person name="Amann R."/>
            <person name="Jetten M.S.M."/>
            <person name="Mascher T."/>
            <person name="Medema M.H."/>
            <person name="Devos D.P."/>
            <person name="Kaster A.-K."/>
            <person name="Ovreas L."/>
            <person name="Rohde M."/>
            <person name="Galperin M.Y."/>
            <person name="Jogler C."/>
        </authorList>
    </citation>
    <scope>NUCLEOTIDE SEQUENCE [LARGE SCALE GENOMIC DNA]</scope>
    <source>
        <strain evidence="1 2">Pla175</strain>
    </source>
</reference>
<evidence type="ECO:0008006" key="3">
    <source>
        <dbReference type="Google" id="ProtNLM"/>
    </source>
</evidence>
<name>A0A518DDH6_9BACT</name>
<dbReference type="SUPFAM" id="SSF75011">
    <property type="entry name" value="3-carboxy-cis,cis-mucoante lactonizing enzyme"/>
    <property type="match status" value="1"/>
</dbReference>
<dbReference type="KEGG" id="pnd:Pla175_29270"/>
<gene>
    <name evidence="1" type="ORF">Pla175_29270</name>
</gene>
<evidence type="ECO:0000313" key="2">
    <source>
        <dbReference type="Proteomes" id="UP000317429"/>
    </source>
</evidence>
<dbReference type="RefSeq" id="WP_145286285.1">
    <property type="nucleotide sequence ID" value="NZ_CP036291.1"/>
</dbReference>
<dbReference type="AlphaFoldDB" id="A0A518DDH6"/>
<dbReference type="EMBL" id="CP036291">
    <property type="protein sequence ID" value="QDU89535.1"/>
    <property type="molecule type" value="Genomic_DNA"/>
</dbReference>
<keyword evidence="2" id="KW-1185">Reference proteome</keyword>
<dbReference type="OrthoDB" id="839202at2"/>
<organism evidence="1 2">
    <name type="scientific">Pirellulimonas nuda</name>
    <dbReference type="NCBI Taxonomy" id="2528009"/>
    <lineage>
        <taxon>Bacteria</taxon>
        <taxon>Pseudomonadati</taxon>
        <taxon>Planctomycetota</taxon>
        <taxon>Planctomycetia</taxon>
        <taxon>Pirellulales</taxon>
        <taxon>Lacipirellulaceae</taxon>
        <taxon>Pirellulimonas</taxon>
    </lineage>
</organism>
<accession>A0A518DDH6</accession>
<protein>
    <recommendedName>
        <fullName evidence="3">Cycloisomerase</fullName>
    </recommendedName>
</protein>
<sequence length="277" mass="30322">MTFETAPQGLPLTLIAALLVPAVVAQDAAVLRRYDAPVATQAVAVDPHCFFAIGNRRVAQHARSTGAVLRHWTASESMPLEHLNSGVVLDGKLYCAHSNFPRYPETSSVEVWDAQTLEHVESHSLGIAAGSLTWIDSHDGAWWGVFAHYTAPVNDDPHARDARWTSLVRFDRRWRRTGGWVFPAEVLGRFEPHSCSGGAWGANGRLYCTGHDRGELYELELPAAGAELVLRRTIAAPLTGQGFAWDPGRPGVLLGIDRPRRQVLELRIELAGGQSNP</sequence>